<name>A0A7S4MRM2_9EUKA</name>
<feature type="region of interest" description="Disordered" evidence="1">
    <location>
        <begin position="1"/>
        <end position="31"/>
    </location>
</feature>
<organism evidence="2">
    <name type="scientific">Prymnesium polylepis</name>
    <dbReference type="NCBI Taxonomy" id="72548"/>
    <lineage>
        <taxon>Eukaryota</taxon>
        <taxon>Haptista</taxon>
        <taxon>Haptophyta</taxon>
        <taxon>Prymnesiophyceae</taxon>
        <taxon>Prymnesiales</taxon>
        <taxon>Prymnesiaceae</taxon>
        <taxon>Prymnesium</taxon>
    </lineage>
</organism>
<evidence type="ECO:0000256" key="1">
    <source>
        <dbReference type="SAM" id="MobiDB-lite"/>
    </source>
</evidence>
<reference evidence="2" key="1">
    <citation type="submission" date="2021-01" db="EMBL/GenBank/DDBJ databases">
        <authorList>
            <person name="Corre E."/>
            <person name="Pelletier E."/>
            <person name="Niang G."/>
            <person name="Scheremetjew M."/>
            <person name="Finn R."/>
            <person name="Kale V."/>
            <person name="Holt S."/>
            <person name="Cochrane G."/>
            <person name="Meng A."/>
            <person name="Brown T."/>
            <person name="Cohen L."/>
        </authorList>
    </citation>
    <scope>NUCLEOTIDE SEQUENCE</scope>
    <source>
        <strain evidence="2">UIO037</strain>
    </source>
</reference>
<dbReference type="AlphaFoldDB" id="A0A7S4MRM2"/>
<dbReference type="EMBL" id="HBKO01027433">
    <property type="protein sequence ID" value="CAE2238913.1"/>
    <property type="molecule type" value="Transcribed_RNA"/>
</dbReference>
<proteinExistence type="predicted"/>
<protein>
    <submittedName>
        <fullName evidence="2">Uncharacterized protein</fullName>
    </submittedName>
</protein>
<evidence type="ECO:0000313" key="2">
    <source>
        <dbReference type="EMBL" id="CAE2238913.1"/>
    </source>
</evidence>
<sequence length="178" mass="18838">MTRYAGAAPSAASPCENLAPMRSGAGESDVEKQQLTARVPLNGCPRGSTPNFSAAMEDCNLDAVKRPSCRIYHTLMTGRVVGLPLPKNYRAQHRILLPAFQRRAAPGSMVFTKVTTLAARLCESRRPGTAASRFWAAAGVSSGLAGAVKAPRPKSKPPKIEADTVGFCGESVARVWGV</sequence>
<gene>
    <name evidence="2" type="ORF">CPOL0286_LOCUS12595</name>
</gene>
<accession>A0A7S4MRM2</accession>